<dbReference type="EMBL" id="VUNE01000002">
    <property type="protein sequence ID" value="MST62159.1"/>
    <property type="molecule type" value="Genomic_DNA"/>
</dbReference>
<comment type="caution">
    <text evidence="1">The sequence shown here is derived from an EMBL/GenBank/DDBJ whole genome shotgun (WGS) entry which is preliminary data.</text>
</comment>
<evidence type="ECO:0000313" key="1">
    <source>
        <dbReference type="EMBL" id="MST62159.1"/>
    </source>
</evidence>
<evidence type="ECO:0000313" key="2">
    <source>
        <dbReference type="Proteomes" id="UP000440713"/>
    </source>
</evidence>
<organism evidence="1 2">
    <name type="scientific">Peptostreptococcus porci</name>
    <dbReference type="NCBI Taxonomy" id="2652282"/>
    <lineage>
        <taxon>Bacteria</taxon>
        <taxon>Bacillati</taxon>
        <taxon>Bacillota</taxon>
        <taxon>Clostridia</taxon>
        <taxon>Peptostreptococcales</taxon>
        <taxon>Peptostreptococcaceae</taxon>
        <taxon>Peptostreptococcus</taxon>
    </lineage>
</organism>
<protein>
    <submittedName>
        <fullName evidence="1">DUF2922 domain-containing protein</fullName>
    </submittedName>
</protein>
<dbReference type="Pfam" id="PF11148">
    <property type="entry name" value="DUF2922"/>
    <property type="match status" value="1"/>
</dbReference>
<gene>
    <name evidence="1" type="ORF">FYJ71_04110</name>
</gene>
<name>A0A6N7XG33_9FIRM</name>
<dbReference type="RefSeq" id="WP_154537562.1">
    <property type="nucleotide sequence ID" value="NZ_VUNE01000002.1"/>
</dbReference>
<dbReference type="InterPro" id="IPR021321">
    <property type="entry name" value="DUF2922"/>
</dbReference>
<dbReference type="AlphaFoldDB" id="A0A6N7XG33"/>
<accession>A0A6N7XG33</accession>
<keyword evidence="2" id="KW-1185">Reference proteome</keyword>
<dbReference type="Proteomes" id="UP000440713">
    <property type="component" value="Unassembled WGS sequence"/>
</dbReference>
<reference evidence="1 2" key="1">
    <citation type="submission" date="2019-08" db="EMBL/GenBank/DDBJ databases">
        <title>In-depth cultivation of the pig gut microbiome towards novel bacterial diversity and tailored functional studies.</title>
        <authorList>
            <person name="Wylensek D."/>
            <person name="Hitch T.C.A."/>
            <person name="Clavel T."/>
        </authorList>
    </citation>
    <scope>NUCLEOTIDE SEQUENCE [LARGE SCALE GENOMIC DNA]</scope>
    <source>
        <strain evidence="1 2">WCA-SAB-591-4A-A</strain>
    </source>
</reference>
<proteinExistence type="predicted"/>
<sequence>MNNKILLMRFKKEDNKAFSISLRAPRANVTEEEIKKVMDYIVDNSLIIPGGVAIVGTIDAKITSTTTEKIDLILE</sequence>